<dbReference type="PROSITE" id="PS50053">
    <property type="entry name" value="UBIQUITIN_2"/>
    <property type="match status" value="1"/>
</dbReference>
<dbReference type="OrthoDB" id="267397at2759"/>
<dbReference type="InterPro" id="IPR019954">
    <property type="entry name" value="Ubiquitin_CS"/>
</dbReference>
<dbReference type="InterPro" id="IPR009060">
    <property type="entry name" value="UBA-like_sf"/>
</dbReference>
<sequence length="595" mass="63121">MLNNPQYLFKVFYSLPLLLCPQIRTHCFFSEPDPYELGLGFSLLISISMGGGEGGSGDETTAPAAAATVHIRCSNGNKFSVQTELDATVGAFKAGVAASCDVPAEQQRLIYKGRILKDEQTLSSYGVESDHTIHLVRASPPMSSPSTTTAANPGTATQAPNSGSSPAPGGAGFTFPGFGLNGLGSNNAGMFSGLPDLDMMHQQLSQNPGIMRDIMNTPAIQSLMNNPDLMRNIIMNNPQMREIIDRNPDLAHILNDPSVLRQTLEAARNPELMREMMRNTDRAMSNIESSPEGFNMLRRMYETVQEPFLNATTMGGEADTGSNPFAALLGNQAGNRAGTNQASNTTSTGSNPASASPAPNTNPLPNPWSSNAGATQGGARSTPSSETRAPPTGGLGGAGMPDLTSLFGGGMPDPSHFNQILQNPAMMQLMQNLMSDPQTFNQLLGFNPTLRSLLDSNPQLREMIQNPEFIRQLMSPETMQQILSLQQSLQGLAQLGRQQPGQEQNQTGSGAAPGAGLGSNANLELLRNLFGGLGAGGFGAPVNQSNVPPEELYATQLTQLQEMGFIDTQENIRALMATSGNVHAAVERLLGNFGL</sequence>
<feature type="domain" description="UBA" evidence="2">
    <location>
        <begin position="548"/>
        <end position="592"/>
    </location>
</feature>
<organism evidence="4 5">
    <name type="scientific">Rhynchospora breviuscula</name>
    <dbReference type="NCBI Taxonomy" id="2022672"/>
    <lineage>
        <taxon>Eukaryota</taxon>
        <taxon>Viridiplantae</taxon>
        <taxon>Streptophyta</taxon>
        <taxon>Embryophyta</taxon>
        <taxon>Tracheophyta</taxon>
        <taxon>Spermatophyta</taxon>
        <taxon>Magnoliopsida</taxon>
        <taxon>Liliopsida</taxon>
        <taxon>Poales</taxon>
        <taxon>Cyperaceae</taxon>
        <taxon>Cyperoideae</taxon>
        <taxon>Rhynchosporeae</taxon>
        <taxon>Rhynchospora</taxon>
    </lineage>
</organism>
<dbReference type="Pfam" id="PF00627">
    <property type="entry name" value="UBA"/>
    <property type="match status" value="1"/>
</dbReference>
<dbReference type="SMART" id="SM00165">
    <property type="entry name" value="UBA"/>
    <property type="match status" value="1"/>
</dbReference>
<reference evidence="4" key="1">
    <citation type="journal article" date="2022" name="Cell">
        <title>Repeat-based holocentromeres influence genome architecture and karyotype evolution.</title>
        <authorList>
            <person name="Hofstatter P.G."/>
            <person name="Thangavel G."/>
            <person name="Lux T."/>
            <person name="Neumann P."/>
            <person name="Vondrak T."/>
            <person name="Novak P."/>
            <person name="Zhang M."/>
            <person name="Costa L."/>
            <person name="Castellani M."/>
            <person name="Scott A."/>
            <person name="Toegelov H."/>
            <person name="Fuchs J."/>
            <person name="Mata-Sucre Y."/>
            <person name="Dias Y."/>
            <person name="Vanzela A.L.L."/>
            <person name="Huettel B."/>
            <person name="Almeida C.C.S."/>
            <person name="Simkova H."/>
            <person name="Souza G."/>
            <person name="Pedrosa-Harand A."/>
            <person name="Macas J."/>
            <person name="Mayer K.F.X."/>
            <person name="Houben A."/>
            <person name="Marques A."/>
        </authorList>
    </citation>
    <scope>NUCLEOTIDE SEQUENCE</scope>
    <source>
        <strain evidence="4">RhyBre1mFocal</strain>
    </source>
</reference>
<dbReference type="InterPro" id="IPR015496">
    <property type="entry name" value="Ubiquilin"/>
</dbReference>
<accession>A0A9Q0CGQ1</accession>
<dbReference type="GO" id="GO:0031593">
    <property type="term" value="F:polyubiquitin modification-dependent protein binding"/>
    <property type="evidence" value="ECO:0007669"/>
    <property type="project" value="TreeGrafter"/>
</dbReference>
<dbReference type="EMBL" id="JAMQYH010000003">
    <property type="protein sequence ID" value="KAJ1693647.1"/>
    <property type="molecule type" value="Genomic_DNA"/>
</dbReference>
<evidence type="ECO:0000259" key="3">
    <source>
        <dbReference type="PROSITE" id="PS50053"/>
    </source>
</evidence>
<dbReference type="GO" id="GO:0006511">
    <property type="term" value="P:ubiquitin-dependent protein catabolic process"/>
    <property type="evidence" value="ECO:0007669"/>
    <property type="project" value="TreeGrafter"/>
</dbReference>
<evidence type="ECO:0000259" key="2">
    <source>
        <dbReference type="PROSITE" id="PS50030"/>
    </source>
</evidence>
<dbReference type="Proteomes" id="UP001151287">
    <property type="component" value="Unassembled WGS sequence"/>
</dbReference>
<dbReference type="PANTHER" id="PTHR10677">
    <property type="entry name" value="UBIQUILIN"/>
    <property type="match status" value="1"/>
</dbReference>
<dbReference type="CDD" id="cd14399">
    <property type="entry name" value="UBA_PLICs"/>
    <property type="match status" value="1"/>
</dbReference>
<dbReference type="AlphaFoldDB" id="A0A9Q0CGQ1"/>
<dbReference type="InterPro" id="IPR029071">
    <property type="entry name" value="Ubiquitin-like_domsf"/>
</dbReference>
<comment type="caution">
    <text evidence="4">The sequence shown here is derived from an EMBL/GenBank/DDBJ whole genome shotgun (WGS) entry which is preliminary data.</text>
</comment>
<feature type="compositionally biased region" description="Polar residues" evidence="1">
    <location>
        <begin position="368"/>
        <end position="387"/>
    </location>
</feature>
<dbReference type="SMART" id="SM00727">
    <property type="entry name" value="STI1"/>
    <property type="match status" value="4"/>
</dbReference>
<evidence type="ECO:0000313" key="5">
    <source>
        <dbReference type="Proteomes" id="UP001151287"/>
    </source>
</evidence>
<dbReference type="PROSITE" id="PS50030">
    <property type="entry name" value="UBA"/>
    <property type="match status" value="1"/>
</dbReference>
<dbReference type="FunFam" id="3.10.20.90:FF:000183">
    <property type="entry name" value="Ubiquitin domain-containing protein DSK2b"/>
    <property type="match status" value="1"/>
</dbReference>
<feature type="domain" description="Ubiquitin-like" evidence="3">
    <location>
        <begin position="67"/>
        <end position="136"/>
    </location>
</feature>
<dbReference type="PROSITE" id="PS00299">
    <property type="entry name" value="UBIQUITIN_1"/>
    <property type="match status" value="1"/>
</dbReference>
<feature type="region of interest" description="Disordered" evidence="1">
    <location>
        <begin position="137"/>
        <end position="170"/>
    </location>
</feature>
<dbReference type="GO" id="GO:0005634">
    <property type="term" value="C:nucleus"/>
    <property type="evidence" value="ECO:0007669"/>
    <property type="project" value="UniProtKB-ARBA"/>
</dbReference>
<dbReference type="PANTHER" id="PTHR10677:SF3">
    <property type="entry name" value="FI07626P-RELATED"/>
    <property type="match status" value="1"/>
</dbReference>
<dbReference type="Gene3D" id="1.10.8.10">
    <property type="entry name" value="DNA helicase RuvA subunit, C-terminal domain"/>
    <property type="match status" value="1"/>
</dbReference>
<feature type="compositionally biased region" description="Low complexity" evidence="1">
    <location>
        <begin position="495"/>
        <end position="510"/>
    </location>
</feature>
<dbReference type="FunFam" id="1.10.8.10:FF:000042">
    <property type="entry name" value="Ubiquitin domain-containing protein DSK2b"/>
    <property type="match status" value="1"/>
</dbReference>
<dbReference type="GO" id="GO:0005829">
    <property type="term" value="C:cytosol"/>
    <property type="evidence" value="ECO:0007669"/>
    <property type="project" value="TreeGrafter"/>
</dbReference>
<dbReference type="InterPro" id="IPR015940">
    <property type="entry name" value="UBA"/>
</dbReference>
<dbReference type="InterPro" id="IPR006636">
    <property type="entry name" value="STI1_HS-bd"/>
</dbReference>
<dbReference type="SUPFAM" id="SSF46934">
    <property type="entry name" value="UBA-like"/>
    <property type="match status" value="1"/>
</dbReference>
<gene>
    <name evidence="4" type="ORF">LUZ63_010345</name>
</gene>
<dbReference type="Pfam" id="PF23195">
    <property type="entry name" value="UBQLN1"/>
    <property type="match status" value="2"/>
</dbReference>
<proteinExistence type="predicted"/>
<feature type="region of interest" description="Disordered" evidence="1">
    <location>
        <begin position="495"/>
        <end position="516"/>
    </location>
</feature>
<protein>
    <submittedName>
        <fullName evidence="4">Uncharacterized protein</fullName>
    </submittedName>
</protein>
<feature type="compositionally biased region" description="Polar residues" evidence="1">
    <location>
        <begin position="332"/>
        <end position="341"/>
    </location>
</feature>
<dbReference type="SUPFAM" id="SSF54236">
    <property type="entry name" value="Ubiquitin-like"/>
    <property type="match status" value="1"/>
</dbReference>
<name>A0A9Q0CGQ1_9POAL</name>
<dbReference type="SMART" id="SM00213">
    <property type="entry name" value="UBQ"/>
    <property type="match status" value="1"/>
</dbReference>
<dbReference type="Gene3D" id="3.10.20.90">
    <property type="entry name" value="Phosphatidylinositol 3-kinase Catalytic Subunit, Chain A, domain 1"/>
    <property type="match status" value="1"/>
</dbReference>
<feature type="compositionally biased region" description="Low complexity" evidence="1">
    <location>
        <begin position="138"/>
        <end position="170"/>
    </location>
</feature>
<dbReference type="CDD" id="cd16106">
    <property type="entry name" value="Ubl_Dsk2p_like"/>
    <property type="match status" value="1"/>
</dbReference>
<feature type="region of interest" description="Disordered" evidence="1">
    <location>
        <begin position="314"/>
        <end position="418"/>
    </location>
</feature>
<keyword evidence="5" id="KW-1185">Reference proteome</keyword>
<dbReference type="FunFam" id="1.10.260.100:FF:000005">
    <property type="entry name" value="Ubiquitin domain-containing protein DSK2b"/>
    <property type="match status" value="1"/>
</dbReference>
<dbReference type="InterPro" id="IPR000626">
    <property type="entry name" value="Ubiquitin-like_dom"/>
</dbReference>
<dbReference type="Pfam" id="PF00240">
    <property type="entry name" value="ubiquitin"/>
    <property type="match status" value="1"/>
</dbReference>
<dbReference type="Gene3D" id="1.10.260.100">
    <property type="match status" value="1"/>
</dbReference>
<evidence type="ECO:0000256" key="1">
    <source>
        <dbReference type="SAM" id="MobiDB-lite"/>
    </source>
</evidence>
<evidence type="ECO:0000313" key="4">
    <source>
        <dbReference type="EMBL" id="KAJ1693647.1"/>
    </source>
</evidence>
<feature type="compositionally biased region" description="Low complexity" evidence="1">
    <location>
        <begin position="342"/>
        <end position="359"/>
    </location>
</feature>